<reference evidence="16" key="1">
    <citation type="submission" date="2025-08" db="UniProtKB">
        <authorList>
            <consortium name="Ensembl"/>
        </authorList>
    </citation>
    <scope>IDENTIFICATION</scope>
</reference>
<dbReference type="Pfam" id="PF00156">
    <property type="entry name" value="Pribosyltran"/>
    <property type="match status" value="1"/>
</dbReference>
<evidence type="ECO:0000256" key="6">
    <source>
        <dbReference type="ARBA" id="ARBA00011738"/>
    </source>
</evidence>
<dbReference type="GeneTree" id="ENSGT00390000017259"/>
<dbReference type="NCBIfam" id="NF002636">
    <property type="entry name" value="PRK02304.1-5"/>
    <property type="match status" value="1"/>
</dbReference>
<dbReference type="HAMAP" id="MF_00004">
    <property type="entry name" value="Aden_phosphoribosyltr"/>
    <property type="match status" value="1"/>
</dbReference>
<dbReference type="Gene3D" id="3.40.50.2020">
    <property type="match status" value="2"/>
</dbReference>
<sequence>MADPELQLVERRIRSFPDFPTPGVLFRDISPVLKDPASFRAAIGLLARHLKATHGGRIDYIAGLDSRGFLFGPSLAQELGLGCVLIRKRGKLPGPTVWASYALEYGKAELEIQKDALEPGQRVVVVDDLLATGGEGLPAANCCGSKGLVGVGQDLAVHDAGCSLLLSRGCLVARLTPSSLPIPSPTQGLAWSTQSLQPRPTGDLTLPSPGTMHAACELLGRLQAEVLECVSLVELTSLKGREKLAPVPFFSLLQYE</sequence>
<dbReference type="GO" id="GO:0016208">
    <property type="term" value="F:AMP binding"/>
    <property type="evidence" value="ECO:0007669"/>
    <property type="project" value="Ensembl"/>
</dbReference>
<dbReference type="GO" id="GO:0032263">
    <property type="term" value="P:GMP salvage"/>
    <property type="evidence" value="ECO:0007669"/>
    <property type="project" value="Ensembl"/>
</dbReference>
<accession>A0A2K6PFH0</accession>
<evidence type="ECO:0000256" key="10">
    <source>
        <dbReference type="ARBA" id="ARBA00022553"/>
    </source>
</evidence>
<feature type="domain" description="Phosphoribosyltransferase" evidence="15">
    <location>
        <begin position="33"/>
        <end position="134"/>
    </location>
</feature>
<dbReference type="EC" id="2.4.2.7" evidence="7"/>
<evidence type="ECO:0000256" key="13">
    <source>
        <dbReference type="ARBA" id="ARBA00022726"/>
    </source>
</evidence>
<dbReference type="GO" id="GO:0007625">
    <property type="term" value="P:grooming behavior"/>
    <property type="evidence" value="ECO:0007669"/>
    <property type="project" value="Ensembl"/>
</dbReference>
<dbReference type="InterPro" id="IPR050054">
    <property type="entry name" value="UPRTase/APRTase"/>
</dbReference>
<keyword evidence="11" id="KW-0328">Glycosyltransferase</keyword>
<dbReference type="GO" id="GO:0006168">
    <property type="term" value="P:adenine salvage"/>
    <property type="evidence" value="ECO:0007669"/>
    <property type="project" value="InterPro"/>
</dbReference>
<evidence type="ECO:0000256" key="14">
    <source>
        <dbReference type="ARBA" id="ARBA00022990"/>
    </source>
</evidence>
<protein>
    <recommendedName>
        <fullName evidence="8">Adenine phosphoribosyltransferase</fullName>
        <ecNumber evidence="7">2.4.2.7</ecNumber>
    </recommendedName>
</protein>
<comment type="pathway">
    <text evidence="4">Purine metabolism; AMP biosynthesis via salvage pathway; AMP from adenine: step 1/1.</text>
</comment>
<evidence type="ECO:0000256" key="12">
    <source>
        <dbReference type="ARBA" id="ARBA00022679"/>
    </source>
</evidence>
<dbReference type="GO" id="GO:0005829">
    <property type="term" value="C:cytosol"/>
    <property type="evidence" value="ECO:0007669"/>
    <property type="project" value="Ensembl"/>
</dbReference>
<dbReference type="Proteomes" id="UP000233200">
    <property type="component" value="Unplaced"/>
</dbReference>
<proteinExistence type="inferred from homology"/>
<dbReference type="STRING" id="61622.ENSRROP00000015307"/>
<organism evidence="16 17">
    <name type="scientific">Rhinopithecus roxellana</name>
    <name type="common">Golden snub-nosed monkey</name>
    <name type="synonym">Pygathrix roxellana</name>
    <dbReference type="NCBI Taxonomy" id="61622"/>
    <lineage>
        <taxon>Eukaryota</taxon>
        <taxon>Metazoa</taxon>
        <taxon>Chordata</taxon>
        <taxon>Craniata</taxon>
        <taxon>Vertebrata</taxon>
        <taxon>Euteleostomi</taxon>
        <taxon>Mammalia</taxon>
        <taxon>Eutheria</taxon>
        <taxon>Euarchontoglires</taxon>
        <taxon>Primates</taxon>
        <taxon>Haplorrhini</taxon>
        <taxon>Catarrhini</taxon>
        <taxon>Cercopithecidae</taxon>
        <taxon>Colobinae</taxon>
        <taxon>Rhinopithecus</taxon>
    </lineage>
</organism>
<evidence type="ECO:0000256" key="4">
    <source>
        <dbReference type="ARBA" id="ARBA00004659"/>
    </source>
</evidence>
<evidence type="ECO:0000256" key="9">
    <source>
        <dbReference type="ARBA" id="ARBA00022490"/>
    </source>
</evidence>
<gene>
    <name evidence="16" type="primary">APRT</name>
</gene>
<evidence type="ECO:0000256" key="8">
    <source>
        <dbReference type="ARBA" id="ARBA00017366"/>
    </source>
</evidence>
<dbReference type="PANTHER" id="PTHR32315">
    <property type="entry name" value="ADENINE PHOSPHORIBOSYLTRANSFERASE"/>
    <property type="match status" value="1"/>
</dbReference>
<dbReference type="InterPro" id="IPR029057">
    <property type="entry name" value="PRTase-like"/>
</dbReference>
<dbReference type="AlphaFoldDB" id="A0A2K6PFH0"/>
<evidence type="ECO:0000256" key="5">
    <source>
        <dbReference type="ARBA" id="ARBA00008391"/>
    </source>
</evidence>
<evidence type="ECO:0000256" key="11">
    <source>
        <dbReference type="ARBA" id="ARBA00022676"/>
    </source>
</evidence>
<dbReference type="GO" id="GO:0044209">
    <property type="term" value="P:AMP salvage"/>
    <property type="evidence" value="ECO:0007669"/>
    <property type="project" value="UniProtKB-UniPathway"/>
</dbReference>
<evidence type="ECO:0000259" key="15">
    <source>
        <dbReference type="Pfam" id="PF00156"/>
    </source>
</evidence>
<evidence type="ECO:0000256" key="7">
    <source>
        <dbReference type="ARBA" id="ARBA00011893"/>
    </source>
</evidence>
<dbReference type="CDD" id="cd06223">
    <property type="entry name" value="PRTases_typeI"/>
    <property type="match status" value="1"/>
</dbReference>
<evidence type="ECO:0000256" key="2">
    <source>
        <dbReference type="ARBA" id="ARBA00003968"/>
    </source>
</evidence>
<comment type="subcellular location">
    <subcellularLocation>
        <location evidence="3">Cytoplasm</location>
    </subcellularLocation>
</comment>
<keyword evidence="12" id="KW-0808">Transferase</keyword>
<name>A0A2K6PFH0_RHIRO</name>
<dbReference type="Ensembl" id="ENSRROT00000039445.1">
    <property type="protein sequence ID" value="ENSRROP00000015307.1"/>
    <property type="gene ID" value="ENSRROG00000031834.1"/>
</dbReference>
<dbReference type="GO" id="GO:0005654">
    <property type="term" value="C:nucleoplasm"/>
    <property type="evidence" value="ECO:0007669"/>
    <property type="project" value="Ensembl"/>
</dbReference>
<dbReference type="InterPro" id="IPR000836">
    <property type="entry name" value="PRTase_dom"/>
</dbReference>
<comment type="function">
    <text evidence="2">Catalyzes a salvage reaction resulting in the formation of AMP, that is energically less costly than de novo synthesis.</text>
</comment>
<reference evidence="16" key="2">
    <citation type="submission" date="2025-09" db="UniProtKB">
        <authorList>
            <consortium name="Ensembl"/>
        </authorList>
    </citation>
    <scope>IDENTIFICATION</scope>
</reference>
<evidence type="ECO:0000313" key="17">
    <source>
        <dbReference type="Proteomes" id="UP000233200"/>
    </source>
</evidence>
<dbReference type="FunFam" id="3.40.50.2020:FF:000123">
    <property type="entry name" value="Adenine phosphoribosyltransferase"/>
    <property type="match status" value="1"/>
</dbReference>
<keyword evidence="17" id="KW-1185">Reference proteome</keyword>
<keyword evidence="9" id="KW-0963">Cytoplasm</keyword>
<evidence type="ECO:0000256" key="1">
    <source>
        <dbReference type="ARBA" id="ARBA00000868"/>
    </source>
</evidence>
<comment type="similarity">
    <text evidence="5">Belongs to the purine/pyrimidine phosphoribosyltransferase family.</text>
</comment>
<keyword evidence="13" id="KW-0660">Purine salvage</keyword>
<dbReference type="GO" id="GO:0006166">
    <property type="term" value="P:purine ribonucleoside salvage"/>
    <property type="evidence" value="ECO:0007669"/>
    <property type="project" value="UniProtKB-KW"/>
</dbReference>
<dbReference type="InterPro" id="IPR005764">
    <property type="entry name" value="Ade_phspho_trans"/>
</dbReference>
<keyword evidence="10" id="KW-0597">Phosphoprotein</keyword>
<dbReference type="GO" id="GO:0032264">
    <property type="term" value="P:IMP salvage"/>
    <property type="evidence" value="ECO:0007669"/>
    <property type="project" value="Ensembl"/>
</dbReference>
<keyword evidence="14" id="KW-0007">Acetylation</keyword>
<evidence type="ECO:0000256" key="3">
    <source>
        <dbReference type="ARBA" id="ARBA00004496"/>
    </source>
</evidence>
<dbReference type="GO" id="GO:0003999">
    <property type="term" value="F:adenine phosphoribosyltransferase activity"/>
    <property type="evidence" value="ECO:0007669"/>
    <property type="project" value="UniProtKB-EC"/>
</dbReference>
<dbReference type="GO" id="GO:0002055">
    <property type="term" value="F:adenine binding"/>
    <property type="evidence" value="ECO:0007669"/>
    <property type="project" value="Ensembl"/>
</dbReference>
<dbReference type="PANTHER" id="PTHR32315:SF3">
    <property type="entry name" value="ADENINE PHOSPHORIBOSYLTRANSFERASE"/>
    <property type="match status" value="1"/>
</dbReference>
<evidence type="ECO:0000313" key="16">
    <source>
        <dbReference type="Ensembl" id="ENSRROP00000015307.1"/>
    </source>
</evidence>
<comment type="catalytic activity">
    <reaction evidence="1">
        <text>AMP + diphosphate = 5-phospho-alpha-D-ribose 1-diphosphate + adenine</text>
        <dbReference type="Rhea" id="RHEA:16609"/>
        <dbReference type="ChEBI" id="CHEBI:16708"/>
        <dbReference type="ChEBI" id="CHEBI:33019"/>
        <dbReference type="ChEBI" id="CHEBI:58017"/>
        <dbReference type="ChEBI" id="CHEBI:456215"/>
        <dbReference type="EC" id="2.4.2.7"/>
    </reaction>
</comment>
<dbReference type="UniPathway" id="UPA00588">
    <property type="reaction ID" value="UER00646"/>
</dbReference>
<comment type="subunit">
    <text evidence="6">Homodimer.</text>
</comment>
<dbReference type="SUPFAM" id="SSF53271">
    <property type="entry name" value="PRTase-like"/>
    <property type="match status" value="2"/>
</dbReference>